<proteinExistence type="predicted"/>
<protein>
    <submittedName>
        <fullName evidence="2">Uncharacterized protein</fullName>
    </submittedName>
</protein>
<dbReference type="HOGENOM" id="CLU_729803_0_0_1"/>
<reference evidence="3" key="2">
    <citation type="submission" date="2015-01" db="EMBL/GenBank/DDBJ databases">
        <title>Evolutionary Origins and Diversification of the Mycorrhizal Mutualists.</title>
        <authorList>
            <consortium name="DOE Joint Genome Institute"/>
            <consortium name="Mycorrhizal Genomics Consortium"/>
            <person name="Kohler A."/>
            <person name="Kuo A."/>
            <person name="Nagy L.G."/>
            <person name="Floudas D."/>
            <person name="Copeland A."/>
            <person name="Barry K.W."/>
            <person name="Cichocki N."/>
            <person name="Veneault-Fourrey C."/>
            <person name="LaButti K."/>
            <person name="Lindquist E.A."/>
            <person name="Lipzen A."/>
            <person name="Lundell T."/>
            <person name="Morin E."/>
            <person name="Murat C."/>
            <person name="Riley R."/>
            <person name="Ohm R."/>
            <person name="Sun H."/>
            <person name="Tunlid A."/>
            <person name="Henrissat B."/>
            <person name="Grigoriev I.V."/>
            <person name="Hibbett D.S."/>
            <person name="Martin F."/>
        </authorList>
    </citation>
    <scope>NUCLEOTIDE SEQUENCE [LARGE SCALE GENOMIC DNA]</scope>
    <source>
        <strain evidence="3">F 1598</strain>
    </source>
</reference>
<dbReference type="OrthoDB" id="3215396at2759"/>
<evidence type="ECO:0000313" key="2">
    <source>
        <dbReference type="EMBL" id="KIM79412.1"/>
    </source>
</evidence>
<reference evidence="2 3" key="1">
    <citation type="submission" date="2014-04" db="EMBL/GenBank/DDBJ databases">
        <authorList>
            <consortium name="DOE Joint Genome Institute"/>
            <person name="Kuo A."/>
            <person name="Tarkka M."/>
            <person name="Buscot F."/>
            <person name="Kohler A."/>
            <person name="Nagy L.G."/>
            <person name="Floudas D."/>
            <person name="Copeland A."/>
            <person name="Barry K.W."/>
            <person name="Cichocki N."/>
            <person name="Veneault-Fourrey C."/>
            <person name="LaButti K."/>
            <person name="Lindquist E.A."/>
            <person name="Lipzen A."/>
            <person name="Lundell T."/>
            <person name="Morin E."/>
            <person name="Murat C."/>
            <person name="Sun H."/>
            <person name="Tunlid A."/>
            <person name="Henrissat B."/>
            <person name="Grigoriev I.V."/>
            <person name="Hibbett D.S."/>
            <person name="Martin F."/>
            <person name="Nordberg H.P."/>
            <person name="Cantor M.N."/>
            <person name="Hua S.X."/>
        </authorList>
    </citation>
    <scope>NUCLEOTIDE SEQUENCE [LARGE SCALE GENOMIC DNA]</scope>
    <source>
        <strain evidence="2 3">F 1598</strain>
    </source>
</reference>
<feature type="region of interest" description="Disordered" evidence="1">
    <location>
        <begin position="354"/>
        <end position="392"/>
    </location>
</feature>
<dbReference type="Proteomes" id="UP000054166">
    <property type="component" value="Unassembled WGS sequence"/>
</dbReference>
<keyword evidence="3" id="KW-1185">Reference proteome</keyword>
<gene>
    <name evidence="2" type="ORF">PILCRDRAFT_555915</name>
</gene>
<name>A0A0C3BQ17_PILCF</name>
<dbReference type="InParanoid" id="A0A0C3BQ17"/>
<accession>A0A0C3BQ17</accession>
<dbReference type="AlphaFoldDB" id="A0A0C3BQ17"/>
<organism evidence="2 3">
    <name type="scientific">Piloderma croceum (strain F 1598)</name>
    <dbReference type="NCBI Taxonomy" id="765440"/>
    <lineage>
        <taxon>Eukaryota</taxon>
        <taxon>Fungi</taxon>
        <taxon>Dikarya</taxon>
        <taxon>Basidiomycota</taxon>
        <taxon>Agaricomycotina</taxon>
        <taxon>Agaricomycetes</taxon>
        <taxon>Agaricomycetidae</taxon>
        <taxon>Atheliales</taxon>
        <taxon>Atheliaceae</taxon>
        <taxon>Piloderma</taxon>
    </lineage>
</organism>
<feature type="compositionally biased region" description="Acidic residues" evidence="1">
    <location>
        <begin position="365"/>
        <end position="392"/>
    </location>
</feature>
<dbReference type="EMBL" id="KN833009">
    <property type="protein sequence ID" value="KIM79412.1"/>
    <property type="molecule type" value="Genomic_DNA"/>
</dbReference>
<evidence type="ECO:0000256" key="1">
    <source>
        <dbReference type="SAM" id="MobiDB-lite"/>
    </source>
</evidence>
<evidence type="ECO:0000313" key="3">
    <source>
        <dbReference type="Proteomes" id="UP000054166"/>
    </source>
</evidence>
<sequence>MSAENVAPVRTPHPTRRVAPYDSRGHANIRHGQQSSFGSSGMFGPSPLQPLSLSPQDGFPQLLDSSGAESDYPYGCSNQTNESAQTFTRTPVDTTFLPRSATTSAQFVANLANGFKLTPEHREQAQEFNASMLDASAKMTVLYAQGLATDEQIKQMADVLDQAMKKLGRIEKVGRQAWSMSPAQQVAFKNLLRHFLIKPAITYKTIVKNAEAYISRHWSKYHLDVYSTDDIIKTTVNAFLVEQLNGIKSKYRKSIFKLTAVQMPLDEFAQALVDEYHMVPKPKTIPNNILANVALLRSVAAPLAAKKNVKGGDTGFWKELEKKLFELSVLNGTDRTSALWVWWEDERIQYDRNQYKEADVRIPEAEEDESEPEEQPEEVPQEQEDEPEDESI</sequence>
<feature type="compositionally biased region" description="Basic and acidic residues" evidence="1">
    <location>
        <begin position="354"/>
        <end position="364"/>
    </location>
</feature>
<feature type="compositionally biased region" description="Low complexity" evidence="1">
    <location>
        <begin position="32"/>
        <end position="56"/>
    </location>
</feature>
<feature type="region of interest" description="Disordered" evidence="1">
    <location>
        <begin position="1"/>
        <end position="84"/>
    </location>
</feature>